<dbReference type="Gene3D" id="3.40.50.1820">
    <property type="entry name" value="alpha/beta hydrolase"/>
    <property type="match status" value="1"/>
</dbReference>
<dbReference type="Proteomes" id="UP000297946">
    <property type="component" value="Unassembled WGS sequence"/>
</dbReference>
<name>A0A5F1ZY60_9LEPT</name>
<keyword evidence="1" id="KW-0378">Hydrolase</keyword>
<dbReference type="GO" id="GO:0016787">
    <property type="term" value="F:hydrolase activity"/>
    <property type="evidence" value="ECO:0007669"/>
    <property type="project" value="UniProtKB-KW"/>
</dbReference>
<dbReference type="AlphaFoldDB" id="A0A5F1ZY60"/>
<dbReference type="RefSeq" id="WP_135642007.1">
    <property type="nucleotide sequence ID" value="NZ_RQER01000011.1"/>
</dbReference>
<dbReference type="SUPFAM" id="SSF53474">
    <property type="entry name" value="alpha/beta-Hydrolases"/>
    <property type="match status" value="1"/>
</dbReference>
<proteinExistence type="predicted"/>
<dbReference type="InterPro" id="IPR029058">
    <property type="entry name" value="AB_hydrolase_fold"/>
</dbReference>
<organism evidence="1 4">
    <name type="scientific">Leptospira langatensis</name>
    <dbReference type="NCBI Taxonomy" id="2484983"/>
    <lineage>
        <taxon>Bacteria</taxon>
        <taxon>Pseudomonadati</taxon>
        <taxon>Spirochaetota</taxon>
        <taxon>Spirochaetia</taxon>
        <taxon>Leptospirales</taxon>
        <taxon>Leptospiraceae</taxon>
        <taxon>Leptospira</taxon>
    </lineage>
</organism>
<gene>
    <name evidence="1" type="ORF">EHO57_16805</name>
    <name evidence="2" type="ORF">EHQ53_00660</name>
</gene>
<protein>
    <submittedName>
        <fullName evidence="1">Alpha/beta hydrolase</fullName>
    </submittedName>
</protein>
<dbReference type="OrthoDB" id="111567at2"/>
<evidence type="ECO:0000313" key="4">
    <source>
        <dbReference type="Proteomes" id="UP000297946"/>
    </source>
</evidence>
<evidence type="ECO:0000313" key="3">
    <source>
        <dbReference type="Proteomes" id="UP000297273"/>
    </source>
</evidence>
<evidence type="ECO:0000313" key="2">
    <source>
        <dbReference type="EMBL" id="TGL43190.1"/>
    </source>
</evidence>
<dbReference type="EMBL" id="RQER01000011">
    <property type="protein sequence ID" value="TGJ98276.1"/>
    <property type="molecule type" value="Genomic_DNA"/>
</dbReference>
<sequence>MLGYVVQGFPFLLKYADMISSPPSEVLEEEVSLTGFPKFRLKIFPAAPNSPSVYLQHGMSARGIDDPRILTLATHLRNSGLQVFLPELPEVKGLRIASETVGNIRALFDFFSKREGRSISFLSASFSAGMGMVALAGKKQQEFLDSVLLVGTYSDFSQTLPFILSNYDLDPYAVHIVLYNYISKIRPELKSLEEFYYQTALDNGLQRTGPSEKGPEVFQTLGKAEKEFAASIRSDASFRESLASSILKVLPKDFIRENSPCNFLEDWKAPISLLHGFDDPVISPTESESLYEALGRRSYIDSIFLKSRLITHGDHLPFYTQLGEIPKLAAVWGFFLKKTGL</sequence>
<reference evidence="3 4" key="2">
    <citation type="journal article" date="2019" name="PLoS Negl. Trop. Dis.">
        <title>Revisiting the worldwide diversity of Leptospira species in the environment.</title>
        <authorList>
            <person name="Vincent A.T."/>
            <person name="Schiettekatte O."/>
            <person name="Bourhy P."/>
            <person name="Veyrier F.J."/>
            <person name="Picardeau M."/>
        </authorList>
    </citation>
    <scope>NUCLEOTIDE SEQUENCE [LARGE SCALE GENOMIC DNA]</scope>
    <source>
        <strain evidence="3">201702690</strain>
        <strain evidence="1 4">SSW18</strain>
    </source>
</reference>
<dbReference type="Proteomes" id="UP000297273">
    <property type="component" value="Unassembled WGS sequence"/>
</dbReference>
<comment type="caution">
    <text evidence="1">The sequence shown here is derived from an EMBL/GenBank/DDBJ whole genome shotgun (WGS) entry which is preliminary data.</text>
</comment>
<accession>A0A5F1ZY60</accession>
<keyword evidence="3" id="KW-1185">Reference proteome</keyword>
<reference evidence="2" key="1">
    <citation type="submission" date="2018-10" db="EMBL/GenBank/DDBJ databases">
        <authorList>
            <person name="Vincent A.T."/>
            <person name="Schiettekatte O."/>
            <person name="Bourhy P."/>
            <person name="Veyrier F.J."/>
            <person name="Picardeau M."/>
        </authorList>
    </citation>
    <scope>NUCLEOTIDE SEQUENCE</scope>
    <source>
        <strain evidence="2">201702690</strain>
    </source>
</reference>
<evidence type="ECO:0000313" key="1">
    <source>
        <dbReference type="EMBL" id="TGJ98276.1"/>
    </source>
</evidence>
<dbReference type="EMBL" id="RQGC01000001">
    <property type="protein sequence ID" value="TGL43190.1"/>
    <property type="molecule type" value="Genomic_DNA"/>
</dbReference>